<keyword evidence="2" id="KW-1185">Reference proteome</keyword>
<dbReference type="AlphaFoldDB" id="A0A6A1WCU9"/>
<protein>
    <submittedName>
        <fullName evidence="1">Uncharacterized protein</fullName>
    </submittedName>
</protein>
<name>A0A6A1WCU9_9ROSI</name>
<dbReference type="OrthoDB" id="1869436at2759"/>
<evidence type="ECO:0000313" key="1">
    <source>
        <dbReference type="EMBL" id="KAB1223109.1"/>
    </source>
</evidence>
<dbReference type="PANTHER" id="PTHR33499:SF11">
    <property type="entry name" value="NO APICAL MERISTEM-ASSOCIATED C-TERMINAL DOMAIN-CONTAINING PROTEIN"/>
    <property type="match status" value="1"/>
</dbReference>
<comment type="caution">
    <text evidence="1">The sequence shown here is derived from an EMBL/GenBank/DDBJ whole genome shotgun (WGS) entry which is preliminary data.</text>
</comment>
<evidence type="ECO:0000313" key="2">
    <source>
        <dbReference type="Proteomes" id="UP000516437"/>
    </source>
</evidence>
<sequence>MTASKSSSFNILEHFCIFSCKQLLLHSKASSATTITILTRKSRNIESLTKKQPTNKCNDYSGDRIMNKNPRVAIEVVFFEDRCSPMADSLIYFEVHHGGRFNRQNGCLYKSGLRTCLTLMATNLETLSTTRSLENISIGILADILAAFMGMQRPIGAYLAMEMQNKRDAEDISYTFMGRDIMVVGPCELSVEGAALSDLEASIATSRIRHVRARMHGLALKNVRIAGKLSVHIPDGCTDGDVKASLILFSYIVSLMRSYFLFDVVNWSKVYVEVKSYIMNKVLDDFNMDYDWPKDRNTLMSIINTAYRMHWYRMHRYYALFPIKEEVLEHPYSNMKTEEWVPICELFSAEEFHICILRRSEINHQNRAKLTVAHTSGACSFQCALVLMEKVEVLQLQQVPEGRSFTKVEIFTEALGMKVGYVHGLGRSVRQVGSSSSTLSIYLARRLEEARVEMEEKRVRQNEYDEVVVKRVEMERVMREQ</sequence>
<gene>
    <name evidence="1" type="ORF">CJ030_MR2G018728</name>
</gene>
<accession>A0A6A1WCU9</accession>
<dbReference type="PANTHER" id="PTHR33499">
    <property type="entry name" value="OS12G0282400 PROTEIN-RELATED"/>
    <property type="match status" value="1"/>
</dbReference>
<dbReference type="Proteomes" id="UP000516437">
    <property type="component" value="Chromosome 2"/>
</dbReference>
<dbReference type="EMBL" id="RXIC02000020">
    <property type="protein sequence ID" value="KAB1223109.1"/>
    <property type="molecule type" value="Genomic_DNA"/>
</dbReference>
<proteinExistence type="predicted"/>
<reference evidence="1 2" key="1">
    <citation type="journal article" date="2019" name="Plant Biotechnol. J.">
        <title>The red bayberry genome and genetic basis of sex determination.</title>
        <authorList>
            <person name="Jia H.M."/>
            <person name="Jia H.J."/>
            <person name="Cai Q.L."/>
            <person name="Wang Y."/>
            <person name="Zhao H.B."/>
            <person name="Yang W.F."/>
            <person name="Wang G.Y."/>
            <person name="Li Y.H."/>
            <person name="Zhan D.L."/>
            <person name="Shen Y.T."/>
            <person name="Niu Q.F."/>
            <person name="Chang L."/>
            <person name="Qiu J."/>
            <person name="Zhao L."/>
            <person name="Xie H.B."/>
            <person name="Fu W.Y."/>
            <person name="Jin J."/>
            <person name="Li X.W."/>
            <person name="Jiao Y."/>
            <person name="Zhou C.C."/>
            <person name="Tu T."/>
            <person name="Chai C.Y."/>
            <person name="Gao J.L."/>
            <person name="Fan L.J."/>
            <person name="van de Weg E."/>
            <person name="Wang J.Y."/>
            <person name="Gao Z.S."/>
        </authorList>
    </citation>
    <scope>NUCLEOTIDE SEQUENCE [LARGE SCALE GENOMIC DNA]</scope>
    <source>
        <tissue evidence="1">Leaves</tissue>
    </source>
</reference>
<organism evidence="1 2">
    <name type="scientific">Morella rubra</name>
    <name type="common">Chinese bayberry</name>
    <dbReference type="NCBI Taxonomy" id="262757"/>
    <lineage>
        <taxon>Eukaryota</taxon>
        <taxon>Viridiplantae</taxon>
        <taxon>Streptophyta</taxon>
        <taxon>Embryophyta</taxon>
        <taxon>Tracheophyta</taxon>
        <taxon>Spermatophyta</taxon>
        <taxon>Magnoliopsida</taxon>
        <taxon>eudicotyledons</taxon>
        <taxon>Gunneridae</taxon>
        <taxon>Pentapetalae</taxon>
        <taxon>rosids</taxon>
        <taxon>fabids</taxon>
        <taxon>Fagales</taxon>
        <taxon>Myricaceae</taxon>
        <taxon>Morella</taxon>
    </lineage>
</organism>